<dbReference type="SMART" id="SM00279">
    <property type="entry name" value="HhH2"/>
    <property type="match status" value="1"/>
</dbReference>
<dbReference type="FunFam" id="3.30.420.10:FF:000026">
    <property type="entry name" value="DNA polymerase I"/>
    <property type="match status" value="1"/>
</dbReference>
<dbReference type="InterPro" id="IPR001098">
    <property type="entry name" value="DNA-dir_DNA_pol_A_palm_dom"/>
</dbReference>
<dbReference type="EMBL" id="JABBNT010000003">
    <property type="protein sequence ID" value="NMM45362.1"/>
    <property type="molecule type" value="Genomic_DNA"/>
</dbReference>
<evidence type="ECO:0000256" key="5">
    <source>
        <dbReference type="ARBA" id="ARBA00022679"/>
    </source>
</evidence>
<dbReference type="NCBIfam" id="NF004397">
    <property type="entry name" value="PRK05755.1"/>
    <property type="match status" value="1"/>
</dbReference>
<dbReference type="InterPro" id="IPR002562">
    <property type="entry name" value="3'-5'_exonuclease_dom"/>
</dbReference>
<comment type="catalytic activity">
    <reaction evidence="15 17">
        <text>DNA(n) + a 2'-deoxyribonucleoside 5'-triphosphate = DNA(n+1) + diphosphate</text>
        <dbReference type="Rhea" id="RHEA:22508"/>
        <dbReference type="Rhea" id="RHEA-COMP:17339"/>
        <dbReference type="Rhea" id="RHEA-COMP:17340"/>
        <dbReference type="ChEBI" id="CHEBI:33019"/>
        <dbReference type="ChEBI" id="CHEBI:61560"/>
        <dbReference type="ChEBI" id="CHEBI:173112"/>
        <dbReference type="EC" id="2.7.7.7"/>
    </reaction>
</comment>
<dbReference type="Proteomes" id="UP000539372">
    <property type="component" value="Unassembled WGS sequence"/>
</dbReference>
<evidence type="ECO:0000256" key="2">
    <source>
        <dbReference type="ARBA" id="ARBA00011541"/>
    </source>
</evidence>
<dbReference type="Pfam" id="PF00476">
    <property type="entry name" value="DNA_pol_A"/>
    <property type="match status" value="1"/>
</dbReference>
<dbReference type="FunFam" id="1.20.1060.10:FF:000001">
    <property type="entry name" value="DNA polymerase I"/>
    <property type="match status" value="1"/>
</dbReference>
<gene>
    <name evidence="17 21" type="primary">polA</name>
    <name evidence="21" type="ORF">HH303_12785</name>
</gene>
<dbReference type="CDD" id="cd09898">
    <property type="entry name" value="H3TH_53EXO"/>
    <property type="match status" value="1"/>
</dbReference>
<dbReference type="CDD" id="cd08637">
    <property type="entry name" value="DNA_pol_A_pol_I_C"/>
    <property type="match status" value="1"/>
</dbReference>
<dbReference type="PANTHER" id="PTHR10133">
    <property type="entry name" value="DNA POLYMERASE I"/>
    <property type="match status" value="1"/>
</dbReference>
<evidence type="ECO:0000256" key="13">
    <source>
        <dbReference type="ARBA" id="ARBA00023125"/>
    </source>
</evidence>
<keyword evidence="14 17" id="KW-0234">DNA repair</keyword>
<dbReference type="InterPro" id="IPR012337">
    <property type="entry name" value="RNaseH-like_sf"/>
</dbReference>
<dbReference type="AlphaFoldDB" id="A0A7Y0E166"/>
<dbReference type="InterPro" id="IPR008918">
    <property type="entry name" value="HhH2"/>
</dbReference>
<dbReference type="Gene3D" id="3.30.420.10">
    <property type="entry name" value="Ribonuclease H-like superfamily/Ribonuclease H"/>
    <property type="match status" value="1"/>
</dbReference>
<proteinExistence type="inferred from homology"/>
<dbReference type="InterPro" id="IPR018320">
    <property type="entry name" value="DNA_polymerase_1"/>
</dbReference>
<dbReference type="PROSITE" id="PS00447">
    <property type="entry name" value="DNA_POLYMERASE_A"/>
    <property type="match status" value="1"/>
</dbReference>
<keyword evidence="22" id="KW-1185">Reference proteome</keyword>
<keyword evidence="7 17" id="KW-0235">DNA replication</keyword>
<dbReference type="FunFam" id="3.40.50.1010:FF:000001">
    <property type="entry name" value="DNA polymerase I"/>
    <property type="match status" value="1"/>
</dbReference>
<dbReference type="NCBIfam" id="TIGR00593">
    <property type="entry name" value="pola"/>
    <property type="match status" value="1"/>
</dbReference>
<keyword evidence="5 17" id="KW-0808">Transferase</keyword>
<dbReference type="SMART" id="SM00474">
    <property type="entry name" value="35EXOc"/>
    <property type="match status" value="1"/>
</dbReference>
<evidence type="ECO:0000256" key="12">
    <source>
        <dbReference type="ARBA" id="ARBA00022932"/>
    </source>
</evidence>
<dbReference type="InterPro" id="IPR043502">
    <property type="entry name" value="DNA/RNA_pol_sf"/>
</dbReference>
<feature type="domain" description="3'-5' exonuclease" evidence="18">
    <location>
        <begin position="308"/>
        <end position="509"/>
    </location>
</feature>
<reference evidence="21 22" key="1">
    <citation type="submission" date="2020-04" db="EMBL/GenBank/DDBJ databases">
        <title>Rhodospirillaceae bacterium KN72 isolated from deep sea.</title>
        <authorList>
            <person name="Zhang D.-C."/>
        </authorList>
    </citation>
    <scope>NUCLEOTIDE SEQUENCE [LARGE SCALE GENOMIC DNA]</scope>
    <source>
        <strain evidence="21 22">KN72</strain>
    </source>
</reference>
<keyword evidence="11 17" id="KW-0269">Exonuclease</keyword>
<protein>
    <recommendedName>
        <fullName evidence="4 16">DNA polymerase I</fullName>
        <ecNumber evidence="3 16">2.7.7.7</ecNumber>
    </recommendedName>
</protein>
<evidence type="ECO:0000256" key="17">
    <source>
        <dbReference type="RuleBase" id="RU004460"/>
    </source>
</evidence>
<evidence type="ECO:0000313" key="22">
    <source>
        <dbReference type="Proteomes" id="UP000539372"/>
    </source>
</evidence>
<comment type="function">
    <text evidence="17">In addition to polymerase activity, this DNA polymerase exhibits 3'-5' and 5'-3' exonuclease activity.</text>
</comment>
<evidence type="ECO:0000259" key="20">
    <source>
        <dbReference type="SMART" id="SM00482"/>
    </source>
</evidence>
<dbReference type="InterPro" id="IPR020046">
    <property type="entry name" value="5-3_exonucl_a-hlix_arch_N"/>
</dbReference>
<dbReference type="CDD" id="cd06139">
    <property type="entry name" value="DNA_polA_I_Ecoli_like_exo"/>
    <property type="match status" value="1"/>
</dbReference>
<dbReference type="Gene3D" id="3.30.70.370">
    <property type="match status" value="1"/>
</dbReference>
<evidence type="ECO:0000259" key="18">
    <source>
        <dbReference type="SMART" id="SM00474"/>
    </source>
</evidence>
<evidence type="ECO:0000256" key="10">
    <source>
        <dbReference type="ARBA" id="ARBA00022801"/>
    </source>
</evidence>
<dbReference type="GO" id="GO:0003677">
    <property type="term" value="F:DNA binding"/>
    <property type="evidence" value="ECO:0007669"/>
    <property type="project" value="UniProtKB-UniRule"/>
</dbReference>
<keyword evidence="12 17" id="KW-0239">DNA-directed DNA polymerase</keyword>
<dbReference type="InterPro" id="IPR002421">
    <property type="entry name" value="5-3_exonuclease"/>
</dbReference>
<dbReference type="PANTHER" id="PTHR10133:SF27">
    <property type="entry name" value="DNA POLYMERASE NU"/>
    <property type="match status" value="1"/>
</dbReference>
<dbReference type="Pfam" id="PF01612">
    <property type="entry name" value="DNA_pol_A_exo1"/>
    <property type="match status" value="1"/>
</dbReference>
<dbReference type="Gene3D" id="1.10.150.20">
    <property type="entry name" value="5' to 3' exonuclease, C-terminal subdomain"/>
    <property type="match status" value="2"/>
</dbReference>
<evidence type="ECO:0000256" key="8">
    <source>
        <dbReference type="ARBA" id="ARBA00022722"/>
    </source>
</evidence>
<dbReference type="InterPro" id="IPR029060">
    <property type="entry name" value="PIN-like_dom_sf"/>
</dbReference>
<dbReference type="InterPro" id="IPR020045">
    <property type="entry name" value="DNA_polI_H3TH"/>
</dbReference>
<dbReference type="GO" id="GO:0008409">
    <property type="term" value="F:5'-3' exonuclease activity"/>
    <property type="evidence" value="ECO:0007669"/>
    <property type="project" value="UniProtKB-UniRule"/>
</dbReference>
<dbReference type="GO" id="GO:0003887">
    <property type="term" value="F:DNA-directed DNA polymerase activity"/>
    <property type="evidence" value="ECO:0007669"/>
    <property type="project" value="UniProtKB-UniRule"/>
</dbReference>
<evidence type="ECO:0000256" key="6">
    <source>
        <dbReference type="ARBA" id="ARBA00022695"/>
    </source>
</evidence>
<comment type="similarity">
    <text evidence="1 17">Belongs to the DNA polymerase type-A family.</text>
</comment>
<keyword evidence="9 17" id="KW-0227">DNA damage</keyword>
<dbReference type="EC" id="2.7.7.7" evidence="3 16"/>
<dbReference type="Gene3D" id="3.40.50.1010">
    <property type="entry name" value="5'-nuclease"/>
    <property type="match status" value="1"/>
</dbReference>
<sequence length="925" mass="101355">MSETPQHLYLVDGSAYIFRAFFALPPMNREDGTPTNAVFGVTSMLLNLIERTDADHVAVIFDAKRQNFRNDIYPDYKGHRPDAPEELRPQFPIIREAVEALSLPYVEMEGFEADDLIATYAKQAAAAGAEVTVVSSDKDLMQLVDDHISMWDPMKNQVISYDQVMEKFGVGPDKVVDVQSLAGDSTDNVPGVPGIGIKTAAQLINEYGDLDTLLERASEIKQPKRRESLIEFAEQARISRQLVRLKDDVAVEVPIADLKRRAMDKDRLLTFLKENGFKRLIARVSDGSETGASASDAPAPPKPADASYDLVQDADALKAWIALAEKVGTVAVDTETTSLNQMQAELVGVSLSVEAGKACYIPLAHVAPGSAGDGDLLSTGDDAEVPKQMDKAEALALLKPMLEDPGILKIGQNIKYDAVVLAGEGVAVTPIDDTMLISFVLEGGMHGHGMDELSELHLDHKPIAFSEVAGKGKSQITFAEVPLDKARDYAAEDADITLRLWQALKPRLLEEKLVTVYETIERPLVPVLAMMEREGIKVDPTVLRSMSTDFGKRIADLETEIHKEAGRNFNVGSPKQLGEVLFDEMGLDSGRKTKTGAQSTSSDVLEPLRDAHPIVAKVLDWRMLSKLKSTYTDALMEDIHPRTGRVHTSYMMTGAQTGRLSSTDPNLQNIPIRTEEGRAIRKAFVAPSGSKLISLDYSQIELRLVAHVAGIEPLIQAFRDGQDIHAATASEVFGVPMADMTSDVRRKAKAINFGIIYGISAFGLANQIGVARGEAQAFIDRYFERFPGIRAYMDETVEYCRKHGRVETLFGRRIHIPTINDKNPMRRNYAERQSINAPIQGTAADIIKRAMIRIPKALEDAGLSDRVKMLLQVHDELVFEAPEGDTEAAIACIKAVMEGAAQPLLDLKVPLIVEAGTGDSWAEAH</sequence>
<keyword evidence="6 17" id="KW-0548">Nucleotidyltransferase</keyword>
<dbReference type="FunFam" id="1.10.150.20:FF:000003">
    <property type="entry name" value="DNA polymerase I"/>
    <property type="match status" value="1"/>
</dbReference>
<name>A0A7Y0E166_9PROT</name>
<feature type="domain" description="5'-3' exonuclease" evidence="19">
    <location>
        <begin position="6"/>
        <end position="261"/>
    </location>
</feature>
<dbReference type="InterPro" id="IPR036279">
    <property type="entry name" value="5-3_exonuclease_C_sf"/>
</dbReference>
<dbReference type="RefSeq" id="WP_169625706.1">
    <property type="nucleotide sequence ID" value="NZ_JABBNT010000003.1"/>
</dbReference>
<comment type="caution">
    <text evidence="21">The sequence shown here is derived from an EMBL/GenBank/DDBJ whole genome shotgun (WGS) entry which is preliminary data.</text>
</comment>
<dbReference type="InterPro" id="IPR019760">
    <property type="entry name" value="DNA-dir_DNA_pol_A_CS"/>
</dbReference>
<evidence type="ECO:0000256" key="4">
    <source>
        <dbReference type="ARBA" id="ARBA00020311"/>
    </source>
</evidence>
<evidence type="ECO:0000259" key="19">
    <source>
        <dbReference type="SMART" id="SM00475"/>
    </source>
</evidence>
<keyword evidence="8" id="KW-0540">Nuclease</keyword>
<accession>A0A7Y0E166</accession>
<dbReference type="SMART" id="SM00482">
    <property type="entry name" value="POLAc"/>
    <property type="match status" value="1"/>
</dbReference>
<evidence type="ECO:0000256" key="7">
    <source>
        <dbReference type="ARBA" id="ARBA00022705"/>
    </source>
</evidence>
<dbReference type="SUPFAM" id="SSF56672">
    <property type="entry name" value="DNA/RNA polymerases"/>
    <property type="match status" value="1"/>
</dbReference>
<comment type="subunit">
    <text evidence="2">Single-chain monomer with multiple functions.</text>
</comment>
<dbReference type="FunFam" id="1.10.150.20:FF:000002">
    <property type="entry name" value="DNA polymerase I"/>
    <property type="match status" value="1"/>
</dbReference>
<dbReference type="SUPFAM" id="SSF88723">
    <property type="entry name" value="PIN domain-like"/>
    <property type="match status" value="1"/>
</dbReference>
<dbReference type="SUPFAM" id="SSF53098">
    <property type="entry name" value="Ribonuclease H-like"/>
    <property type="match status" value="1"/>
</dbReference>
<dbReference type="Gene3D" id="1.20.1060.10">
    <property type="entry name" value="Taq DNA Polymerase, Chain T, domain 4"/>
    <property type="match status" value="1"/>
</dbReference>
<evidence type="ECO:0000256" key="14">
    <source>
        <dbReference type="ARBA" id="ARBA00023204"/>
    </source>
</evidence>
<feature type="domain" description="DNA-directed DNA polymerase family A palm" evidence="20">
    <location>
        <begin position="677"/>
        <end position="885"/>
    </location>
</feature>
<dbReference type="Pfam" id="PF02739">
    <property type="entry name" value="5_3_exonuc_N"/>
    <property type="match status" value="1"/>
</dbReference>
<dbReference type="PRINTS" id="PR00868">
    <property type="entry name" value="DNAPOLI"/>
</dbReference>
<dbReference type="SUPFAM" id="SSF47807">
    <property type="entry name" value="5' to 3' exonuclease, C-terminal subdomain"/>
    <property type="match status" value="1"/>
</dbReference>
<dbReference type="Pfam" id="PF01367">
    <property type="entry name" value="5_3_exonuc"/>
    <property type="match status" value="1"/>
</dbReference>
<evidence type="ECO:0000256" key="11">
    <source>
        <dbReference type="ARBA" id="ARBA00022839"/>
    </source>
</evidence>
<keyword evidence="13 17" id="KW-0238">DNA-binding</keyword>
<dbReference type="InterPro" id="IPR036397">
    <property type="entry name" value="RNaseH_sf"/>
</dbReference>
<dbReference type="GO" id="GO:0006302">
    <property type="term" value="P:double-strand break repair"/>
    <property type="evidence" value="ECO:0007669"/>
    <property type="project" value="TreeGrafter"/>
</dbReference>
<dbReference type="SMART" id="SM00475">
    <property type="entry name" value="53EXOc"/>
    <property type="match status" value="1"/>
</dbReference>
<keyword evidence="10 17" id="KW-0378">Hydrolase</keyword>
<organism evidence="21 22">
    <name type="scientific">Pacificispira spongiicola</name>
    <dbReference type="NCBI Taxonomy" id="2729598"/>
    <lineage>
        <taxon>Bacteria</taxon>
        <taxon>Pseudomonadati</taxon>
        <taxon>Pseudomonadota</taxon>
        <taxon>Alphaproteobacteria</taxon>
        <taxon>Rhodospirillales</taxon>
        <taxon>Rhodospirillaceae</taxon>
        <taxon>Pacificispira</taxon>
    </lineage>
</organism>
<dbReference type="CDD" id="cd09859">
    <property type="entry name" value="PIN_53EXO"/>
    <property type="match status" value="1"/>
</dbReference>
<evidence type="ECO:0000313" key="21">
    <source>
        <dbReference type="EMBL" id="NMM45362.1"/>
    </source>
</evidence>
<dbReference type="InterPro" id="IPR002298">
    <property type="entry name" value="DNA_polymerase_A"/>
</dbReference>
<evidence type="ECO:0000256" key="3">
    <source>
        <dbReference type="ARBA" id="ARBA00012417"/>
    </source>
</evidence>
<evidence type="ECO:0000256" key="1">
    <source>
        <dbReference type="ARBA" id="ARBA00007705"/>
    </source>
</evidence>
<dbReference type="GO" id="GO:0008408">
    <property type="term" value="F:3'-5' exonuclease activity"/>
    <property type="evidence" value="ECO:0007669"/>
    <property type="project" value="UniProtKB-UniRule"/>
</dbReference>
<evidence type="ECO:0000256" key="16">
    <source>
        <dbReference type="NCBIfam" id="TIGR00593"/>
    </source>
</evidence>
<dbReference type="GO" id="GO:0006261">
    <property type="term" value="P:DNA-templated DNA replication"/>
    <property type="evidence" value="ECO:0007669"/>
    <property type="project" value="UniProtKB-UniRule"/>
</dbReference>
<evidence type="ECO:0000256" key="15">
    <source>
        <dbReference type="ARBA" id="ARBA00049244"/>
    </source>
</evidence>
<evidence type="ECO:0000256" key="9">
    <source>
        <dbReference type="ARBA" id="ARBA00022763"/>
    </source>
</evidence>